<name>A0A0K1EGT7_CHOCO</name>
<evidence type="ECO:0000313" key="1">
    <source>
        <dbReference type="EMBL" id="AKT39912.1"/>
    </source>
</evidence>
<dbReference type="Proteomes" id="UP000067626">
    <property type="component" value="Chromosome"/>
</dbReference>
<dbReference type="OrthoDB" id="9896772at2"/>
<evidence type="ECO:0000313" key="2">
    <source>
        <dbReference type="Proteomes" id="UP000067626"/>
    </source>
</evidence>
<dbReference type="RefSeq" id="WP_050431910.1">
    <property type="nucleotide sequence ID" value="NZ_CP012159.1"/>
</dbReference>
<dbReference type="AlphaFoldDB" id="A0A0K1EGT7"/>
<keyword evidence="2" id="KW-1185">Reference proteome</keyword>
<gene>
    <name evidence="1" type="ORF">CMC5_040630</name>
</gene>
<reference evidence="1 2" key="1">
    <citation type="submission" date="2015-07" db="EMBL/GenBank/DDBJ databases">
        <title>Genome analysis of myxobacterium Chondromyces crocatus Cm c5 reveals a high potential for natural compound synthesis and the genetic basis for the loss of fruiting body formation.</title>
        <authorList>
            <person name="Zaburannyi N."/>
            <person name="Bunk B."/>
            <person name="Maier J."/>
            <person name="Overmann J."/>
            <person name="Mueller R."/>
        </authorList>
    </citation>
    <scope>NUCLEOTIDE SEQUENCE [LARGE SCALE GENOMIC DNA]</scope>
    <source>
        <strain evidence="1 2">Cm c5</strain>
    </source>
</reference>
<dbReference type="EMBL" id="CP012159">
    <property type="protein sequence ID" value="AKT39912.1"/>
    <property type="molecule type" value="Genomic_DNA"/>
</dbReference>
<sequence>MSRLQLGDQSWTLRKASLTIYHGAAAEADWNLALDHAGETLWLAGTITPGPHAPEALLGAEVTVDLRSLDEVVSHLLGRAVTLYPNGQEVCALVFRLTASPQGVHFAATAPCDWDRYLQTFDHDHPVTLELDIDAALTALHPGRLP</sequence>
<organism evidence="1 2">
    <name type="scientific">Chondromyces crocatus</name>
    <dbReference type="NCBI Taxonomy" id="52"/>
    <lineage>
        <taxon>Bacteria</taxon>
        <taxon>Pseudomonadati</taxon>
        <taxon>Myxococcota</taxon>
        <taxon>Polyangia</taxon>
        <taxon>Polyangiales</taxon>
        <taxon>Polyangiaceae</taxon>
        <taxon>Chondromyces</taxon>
    </lineage>
</organism>
<protein>
    <submittedName>
        <fullName evidence="1">Uncharacterized protein</fullName>
    </submittedName>
</protein>
<proteinExistence type="predicted"/>
<accession>A0A0K1EGT7</accession>
<dbReference type="KEGG" id="ccro:CMC5_040630"/>